<sequence>MLGAFNVALTYPRVRSDEARPLRLLPGGLKQLLLDPRSEILVDPDQERVLGGEAVEQTLLGDARLLGDRFGRRRTLRWPG</sequence>
<accession>A0A269ZG99</accession>
<reference evidence="1 2" key="1">
    <citation type="submission" date="2017-04" db="EMBL/GenBank/DDBJ databases">
        <title>Kefir bacterial isolates.</title>
        <authorList>
            <person name="Kim Y."/>
            <person name="Blasche S."/>
            <person name="Patil K.R."/>
        </authorList>
    </citation>
    <scope>NUCLEOTIDE SEQUENCE [LARGE SCALE GENOMIC DNA]</scope>
    <source>
        <strain evidence="1 2">OG2</strain>
    </source>
</reference>
<gene>
    <name evidence="1" type="ORF">B8X04_05005</name>
</gene>
<evidence type="ECO:0000313" key="2">
    <source>
        <dbReference type="Proteomes" id="UP000216867"/>
    </source>
</evidence>
<evidence type="ECO:0000313" key="1">
    <source>
        <dbReference type="EMBL" id="PAK96669.1"/>
    </source>
</evidence>
<organism evidence="1 2">
    <name type="scientific">Brevibacterium casei</name>
    <dbReference type="NCBI Taxonomy" id="33889"/>
    <lineage>
        <taxon>Bacteria</taxon>
        <taxon>Bacillati</taxon>
        <taxon>Actinomycetota</taxon>
        <taxon>Actinomycetes</taxon>
        <taxon>Micrococcales</taxon>
        <taxon>Brevibacteriaceae</taxon>
        <taxon>Brevibacterium</taxon>
    </lineage>
</organism>
<protein>
    <submittedName>
        <fullName evidence="1">Uncharacterized protein</fullName>
    </submittedName>
</protein>
<name>A0A269ZG99_9MICO</name>
<dbReference type="AlphaFoldDB" id="A0A269ZG99"/>
<comment type="caution">
    <text evidence="1">The sequence shown here is derived from an EMBL/GenBank/DDBJ whole genome shotgun (WGS) entry which is preliminary data.</text>
</comment>
<dbReference type="EMBL" id="NCWY01000003">
    <property type="protein sequence ID" value="PAK96669.1"/>
    <property type="molecule type" value="Genomic_DNA"/>
</dbReference>
<proteinExistence type="predicted"/>
<dbReference type="Proteomes" id="UP000216867">
    <property type="component" value="Unassembled WGS sequence"/>
</dbReference>